<feature type="transmembrane region" description="Helical" evidence="1">
    <location>
        <begin position="202"/>
        <end position="221"/>
    </location>
</feature>
<proteinExistence type="predicted"/>
<dbReference type="RefSeq" id="WP_146443642.1">
    <property type="nucleotide sequence ID" value="NZ_SJPR01000001.1"/>
</dbReference>
<feature type="transmembrane region" description="Helical" evidence="1">
    <location>
        <begin position="257"/>
        <end position="274"/>
    </location>
</feature>
<feature type="transmembrane region" description="Helical" evidence="1">
    <location>
        <begin position="286"/>
        <end position="308"/>
    </location>
</feature>
<protein>
    <submittedName>
        <fullName evidence="2">Uncharacterized protein</fullName>
    </submittedName>
</protein>
<feature type="transmembrane region" description="Helical" evidence="1">
    <location>
        <begin position="177"/>
        <end position="196"/>
    </location>
</feature>
<sequence>MLGPADILLGGVLPGAVALVVRQGLLRAGVSDRVVWPLAVGVAFVAGQAALAAQPGATGGEGFSAAFAGWASALPRATASFAWPRESSQWLPAATAGAAVISLFITAGGYGRPVGAALGVALAVGLPLRLLWGSVYLTSEWSGGEAAAWSTGLAATLLAVGWLLSRPQSEASAASDWLRAALTAAAALGLAIVLATSGSLSYARLAGIVVAAIVGAQLGGVGVAADRRRGVETAGPVLASLAGGLLLLGYFFAEVTAVNTLLLAGALAATGLPLPKRLATGWRPIALRGAVCLALVAVAAGNAGYAFAEATAAETSNPYANWPAE</sequence>
<dbReference type="EMBL" id="SJPR01000001">
    <property type="protein sequence ID" value="TWU00091.1"/>
    <property type="molecule type" value="Genomic_DNA"/>
</dbReference>
<keyword evidence="3" id="KW-1185">Reference proteome</keyword>
<accession>A0A5C6AL13</accession>
<keyword evidence="1" id="KW-1133">Transmembrane helix</keyword>
<evidence type="ECO:0000313" key="3">
    <source>
        <dbReference type="Proteomes" id="UP000317421"/>
    </source>
</evidence>
<gene>
    <name evidence="2" type="ORF">Pla108_10350</name>
</gene>
<keyword evidence="1" id="KW-0472">Membrane</keyword>
<reference evidence="2 3" key="1">
    <citation type="submission" date="2019-02" db="EMBL/GenBank/DDBJ databases">
        <title>Deep-cultivation of Planctomycetes and their phenomic and genomic characterization uncovers novel biology.</title>
        <authorList>
            <person name="Wiegand S."/>
            <person name="Jogler M."/>
            <person name="Boedeker C."/>
            <person name="Pinto D."/>
            <person name="Vollmers J."/>
            <person name="Rivas-Marin E."/>
            <person name="Kohn T."/>
            <person name="Peeters S.H."/>
            <person name="Heuer A."/>
            <person name="Rast P."/>
            <person name="Oberbeckmann S."/>
            <person name="Bunk B."/>
            <person name="Jeske O."/>
            <person name="Meyerdierks A."/>
            <person name="Storesund J.E."/>
            <person name="Kallscheuer N."/>
            <person name="Luecker S."/>
            <person name="Lage O.M."/>
            <person name="Pohl T."/>
            <person name="Merkel B.J."/>
            <person name="Hornburger P."/>
            <person name="Mueller R.-W."/>
            <person name="Bruemmer F."/>
            <person name="Labrenz M."/>
            <person name="Spormann A.M."/>
            <person name="Op Den Camp H."/>
            <person name="Overmann J."/>
            <person name="Amann R."/>
            <person name="Jetten M.S.M."/>
            <person name="Mascher T."/>
            <person name="Medema M.H."/>
            <person name="Devos D.P."/>
            <person name="Kaster A.-K."/>
            <person name="Ovreas L."/>
            <person name="Rohde M."/>
            <person name="Galperin M.Y."/>
            <person name="Jogler C."/>
        </authorList>
    </citation>
    <scope>NUCLEOTIDE SEQUENCE [LARGE SCALE GENOMIC DNA]</scope>
    <source>
        <strain evidence="2 3">Pla108</strain>
    </source>
</reference>
<keyword evidence="1" id="KW-0812">Transmembrane</keyword>
<name>A0A5C6AL13_9BACT</name>
<feature type="transmembrane region" description="Helical" evidence="1">
    <location>
        <begin position="89"/>
        <end position="107"/>
    </location>
</feature>
<evidence type="ECO:0000313" key="2">
    <source>
        <dbReference type="EMBL" id="TWU00091.1"/>
    </source>
</evidence>
<organism evidence="2 3">
    <name type="scientific">Botrimarina colliarenosi</name>
    <dbReference type="NCBI Taxonomy" id="2528001"/>
    <lineage>
        <taxon>Bacteria</taxon>
        <taxon>Pseudomonadati</taxon>
        <taxon>Planctomycetota</taxon>
        <taxon>Planctomycetia</taxon>
        <taxon>Pirellulales</taxon>
        <taxon>Lacipirellulaceae</taxon>
        <taxon>Botrimarina</taxon>
    </lineage>
</organism>
<evidence type="ECO:0000256" key="1">
    <source>
        <dbReference type="SAM" id="Phobius"/>
    </source>
</evidence>
<comment type="caution">
    <text evidence="2">The sequence shown here is derived from an EMBL/GenBank/DDBJ whole genome shotgun (WGS) entry which is preliminary data.</text>
</comment>
<dbReference type="Proteomes" id="UP000317421">
    <property type="component" value="Unassembled WGS sequence"/>
</dbReference>
<dbReference type="AlphaFoldDB" id="A0A5C6AL13"/>
<feature type="transmembrane region" description="Helical" evidence="1">
    <location>
        <begin position="114"/>
        <end position="134"/>
    </location>
</feature>
<feature type="transmembrane region" description="Helical" evidence="1">
    <location>
        <begin position="34"/>
        <end position="53"/>
    </location>
</feature>
<feature type="transmembrane region" description="Helical" evidence="1">
    <location>
        <begin position="146"/>
        <end position="165"/>
    </location>
</feature>